<comment type="caution">
    <text evidence="3">The sequence shown here is derived from an EMBL/GenBank/DDBJ whole genome shotgun (WGS) entry which is preliminary data.</text>
</comment>
<evidence type="ECO:0000256" key="2">
    <source>
        <dbReference type="SAM" id="Phobius"/>
    </source>
</evidence>
<keyword evidence="2" id="KW-0812">Transmembrane</keyword>
<accession>A0ABS6TA93</accession>
<evidence type="ECO:0000256" key="1">
    <source>
        <dbReference type="SAM" id="MobiDB-lite"/>
    </source>
</evidence>
<dbReference type="RefSeq" id="WP_218324895.1">
    <property type="nucleotide sequence ID" value="NZ_JAHUZB010000002.1"/>
</dbReference>
<keyword evidence="4" id="KW-1185">Reference proteome</keyword>
<gene>
    <name evidence="3" type="ORF">KUA55_03980</name>
</gene>
<reference evidence="3 4" key="1">
    <citation type="submission" date="2021-06" db="EMBL/GenBank/DDBJ databases">
        <title>Enterococcus alishanensis sp. nov., a novel lactic acid bacterium isolated from fresh coffee beans.</title>
        <authorList>
            <person name="Chen Y.-S."/>
        </authorList>
    </citation>
    <scope>NUCLEOTIDE SEQUENCE [LARGE SCALE GENOMIC DNA]</scope>
    <source>
        <strain evidence="3 4">ALS3</strain>
    </source>
</reference>
<dbReference type="EMBL" id="JAHUZB010000002">
    <property type="protein sequence ID" value="MBV7389827.1"/>
    <property type="molecule type" value="Genomic_DNA"/>
</dbReference>
<feature type="region of interest" description="Disordered" evidence="1">
    <location>
        <begin position="21"/>
        <end position="55"/>
    </location>
</feature>
<proteinExistence type="predicted"/>
<feature type="compositionally biased region" description="Basic residues" evidence="1">
    <location>
        <begin position="38"/>
        <end position="55"/>
    </location>
</feature>
<dbReference type="Proteomes" id="UP000774130">
    <property type="component" value="Unassembled WGS sequence"/>
</dbReference>
<organism evidence="3 4">
    <name type="scientific">Enterococcus alishanensis</name>
    <dbReference type="NCBI Taxonomy" id="1303817"/>
    <lineage>
        <taxon>Bacteria</taxon>
        <taxon>Bacillati</taxon>
        <taxon>Bacillota</taxon>
        <taxon>Bacilli</taxon>
        <taxon>Lactobacillales</taxon>
        <taxon>Enterococcaceae</taxon>
        <taxon>Enterococcus</taxon>
    </lineage>
</organism>
<sequence>MGKKKKFFDEYDELFVRAEGGDKNSLKPKKKVAESKPKIKPALKPNKKAKSTKNRKKVSNKFKTIGIGIVCLVIFLGYYGLKKIDSPLLGSDTSFESKSIKPLKIAGIKATEEIDYSLPLAVTEEENGFTFNRGYQLEIKGDWDNEDPEGDKAVLPSKEDYVYSKEVANLKFYDGRDFSRSAQIEISGNITKSFSSWLSDRRDFTKVYPQEKIDGIMTGYIIECEYYENSSYGNIYRYFVFPDGTGIQIRTSVGYDVKLDLTPDSTFSEFKKVLAIDYKFLSEDFVFSKIANESTDVSNIAE</sequence>
<keyword evidence="2" id="KW-0472">Membrane</keyword>
<feature type="transmembrane region" description="Helical" evidence="2">
    <location>
        <begin position="62"/>
        <end position="81"/>
    </location>
</feature>
<name>A0ABS6TA93_9ENTE</name>
<protein>
    <submittedName>
        <fullName evidence="3">Uncharacterized protein</fullName>
    </submittedName>
</protein>
<evidence type="ECO:0000313" key="4">
    <source>
        <dbReference type="Proteomes" id="UP000774130"/>
    </source>
</evidence>
<feature type="compositionally biased region" description="Basic and acidic residues" evidence="1">
    <location>
        <begin position="21"/>
        <end position="37"/>
    </location>
</feature>
<keyword evidence="2" id="KW-1133">Transmembrane helix</keyword>
<evidence type="ECO:0000313" key="3">
    <source>
        <dbReference type="EMBL" id="MBV7389827.1"/>
    </source>
</evidence>